<proteinExistence type="predicted"/>
<comment type="caution">
    <text evidence="3">The sequence shown here is derived from an EMBL/GenBank/DDBJ whole genome shotgun (WGS) entry which is preliminary data.</text>
</comment>
<sequence>MCRNHEPTPFAELNAVLAELAGRAAAILGADFVGAYLQGSFAVGDADPHSDCDFLIPVHRQVTGEQEAALRALHDEFPTRPDYWAKRLEGSYPVLAELRTLDGLGRPWLYVDNGWREMQWSTHCNTEVVRWSLRECGVTLVGPPPSTLVDPVPASVLRERMRADVPGFVTEMESWISFDLAWAQRYAVTTLCRMLNTYVEGRVTSKRAALLWAQTAVDPRWRPLIERALVERDLGWDPDERPSPGSVGETLEFHRYVQGRMS</sequence>
<evidence type="ECO:0000313" key="3">
    <source>
        <dbReference type="EMBL" id="GIJ68354.1"/>
    </source>
</evidence>
<reference evidence="3" key="1">
    <citation type="submission" date="2021-01" db="EMBL/GenBank/DDBJ databases">
        <title>Whole genome shotgun sequence of Virgisporangium ochraceum NBRC 16418.</title>
        <authorList>
            <person name="Komaki H."/>
            <person name="Tamura T."/>
        </authorList>
    </citation>
    <scope>NUCLEOTIDE SEQUENCE</scope>
    <source>
        <strain evidence="3">NBRC 16418</strain>
    </source>
</reference>
<dbReference type="GO" id="GO:0016740">
    <property type="term" value="F:transferase activity"/>
    <property type="evidence" value="ECO:0007669"/>
    <property type="project" value="UniProtKB-KW"/>
</dbReference>
<organism evidence="3 4">
    <name type="scientific">Virgisporangium ochraceum</name>
    <dbReference type="NCBI Taxonomy" id="65505"/>
    <lineage>
        <taxon>Bacteria</taxon>
        <taxon>Bacillati</taxon>
        <taxon>Actinomycetota</taxon>
        <taxon>Actinomycetes</taxon>
        <taxon>Micromonosporales</taxon>
        <taxon>Micromonosporaceae</taxon>
        <taxon>Virgisporangium</taxon>
    </lineage>
</organism>
<gene>
    <name evidence="3" type="ORF">Voc01_032710</name>
</gene>
<dbReference type="AlphaFoldDB" id="A0A8J3ZR26"/>
<dbReference type="Proteomes" id="UP000635606">
    <property type="component" value="Unassembled WGS sequence"/>
</dbReference>
<evidence type="ECO:0000256" key="1">
    <source>
        <dbReference type="ARBA" id="ARBA00022679"/>
    </source>
</evidence>
<dbReference type="EMBL" id="BOPH01000039">
    <property type="protein sequence ID" value="GIJ68354.1"/>
    <property type="molecule type" value="Genomic_DNA"/>
</dbReference>
<dbReference type="InterPro" id="IPR025184">
    <property type="entry name" value="AadA_C"/>
</dbReference>
<dbReference type="InterPro" id="IPR043519">
    <property type="entry name" value="NT_sf"/>
</dbReference>
<dbReference type="SUPFAM" id="SSF81301">
    <property type="entry name" value="Nucleotidyltransferase"/>
    <property type="match status" value="1"/>
</dbReference>
<evidence type="ECO:0000313" key="4">
    <source>
        <dbReference type="Proteomes" id="UP000635606"/>
    </source>
</evidence>
<keyword evidence="1" id="KW-0808">Transferase</keyword>
<dbReference type="RefSeq" id="WP_203928298.1">
    <property type="nucleotide sequence ID" value="NZ_BOPH01000039.1"/>
</dbReference>
<keyword evidence="4" id="KW-1185">Reference proteome</keyword>
<evidence type="ECO:0000259" key="2">
    <source>
        <dbReference type="Pfam" id="PF13427"/>
    </source>
</evidence>
<accession>A0A8J3ZR26</accession>
<name>A0A8J3ZR26_9ACTN</name>
<feature type="domain" description="Adenylyltransferase AadA C-terminal" evidence="2">
    <location>
        <begin position="148"/>
        <end position="231"/>
    </location>
</feature>
<protein>
    <submittedName>
        <fullName evidence="3">Nucleotidyltransferase</fullName>
    </submittedName>
</protein>
<dbReference type="Pfam" id="PF13427">
    <property type="entry name" value="AadA_C"/>
    <property type="match status" value="1"/>
</dbReference>
<dbReference type="CDD" id="cd05403">
    <property type="entry name" value="NT_KNTase_like"/>
    <property type="match status" value="1"/>
</dbReference>